<dbReference type="AlphaFoldDB" id="A0A015N8C7"/>
<dbReference type="OrthoDB" id="2419384at2759"/>
<evidence type="ECO:0000313" key="1">
    <source>
        <dbReference type="EMBL" id="EXX75443.1"/>
    </source>
</evidence>
<reference evidence="1 2" key="1">
    <citation type="submission" date="2014-02" db="EMBL/GenBank/DDBJ databases">
        <title>Single nucleus genome sequencing reveals high similarity among nuclei of an endomycorrhizal fungus.</title>
        <authorList>
            <person name="Lin K."/>
            <person name="Geurts R."/>
            <person name="Zhang Z."/>
            <person name="Limpens E."/>
            <person name="Saunders D.G."/>
            <person name="Mu D."/>
            <person name="Pang E."/>
            <person name="Cao H."/>
            <person name="Cha H."/>
            <person name="Lin T."/>
            <person name="Zhou Q."/>
            <person name="Shang Y."/>
            <person name="Li Y."/>
            <person name="Ivanov S."/>
            <person name="Sharma T."/>
            <person name="Velzen R.V."/>
            <person name="Ruijter N.D."/>
            <person name="Aanen D.K."/>
            <person name="Win J."/>
            <person name="Kamoun S."/>
            <person name="Bisseling T."/>
            <person name="Huang S."/>
        </authorList>
    </citation>
    <scope>NUCLEOTIDE SEQUENCE [LARGE SCALE GENOMIC DNA]</scope>
    <source>
        <strain evidence="2">DAOM197198w</strain>
    </source>
</reference>
<organism evidence="1 2">
    <name type="scientific">Rhizophagus irregularis (strain DAOM 197198w)</name>
    <name type="common">Glomus intraradices</name>
    <dbReference type="NCBI Taxonomy" id="1432141"/>
    <lineage>
        <taxon>Eukaryota</taxon>
        <taxon>Fungi</taxon>
        <taxon>Fungi incertae sedis</taxon>
        <taxon>Mucoromycota</taxon>
        <taxon>Glomeromycotina</taxon>
        <taxon>Glomeromycetes</taxon>
        <taxon>Glomerales</taxon>
        <taxon>Glomeraceae</taxon>
        <taxon>Rhizophagus</taxon>
    </lineage>
</organism>
<dbReference type="EMBL" id="JEMT01012423">
    <property type="protein sequence ID" value="EXX75443.1"/>
    <property type="molecule type" value="Genomic_DNA"/>
</dbReference>
<accession>A0A015N8C7</accession>
<name>A0A015N8C7_RHIIW</name>
<sequence length="83" mass="9052">MAQVINQGQNQGQNRIHAMTRNTFANLMVQIDVPQEANTVSEKDFFGGTHFSNNNTNINNTSDISLNSLFLPAGYSASSSSFP</sequence>
<protein>
    <submittedName>
        <fullName evidence="1">Uncharacterized protein</fullName>
    </submittedName>
</protein>
<proteinExistence type="predicted"/>
<gene>
    <name evidence="1" type="ORF">RirG_041860</name>
</gene>
<comment type="caution">
    <text evidence="1">The sequence shown here is derived from an EMBL/GenBank/DDBJ whole genome shotgun (WGS) entry which is preliminary data.</text>
</comment>
<keyword evidence="2" id="KW-1185">Reference proteome</keyword>
<dbReference type="Proteomes" id="UP000022910">
    <property type="component" value="Unassembled WGS sequence"/>
</dbReference>
<evidence type="ECO:0000313" key="2">
    <source>
        <dbReference type="Proteomes" id="UP000022910"/>
    </source>
</evidence>
<dbReference type="HOGENOM" id="CLU_2590970_0_0_1"/>